<dbReference type="PANTHER" id="PTHR47221">
    <property type="entry name" value="FIBRINOGEN ALPHA CHAIN"/>
    <property type="match status" value="1"/>
</dbReference>
<dbReference type="Pfam" id="PF00147">
    <property type="entry name" value="Fibrinogen_C"/>
    <property type="match status" value="1"/>
</dbReference>
<evidence type="ECO:0000256" key="8">
    <source>
        <dbReference type="SAM" id="SignalP"/>
    </source>
</evidence>
<dbReference type="Gene3D" id="3.90.215.10">
    <property type="entry name" value="Gamma Fibrinogen, chain A, domain 1"/>
    <property type="match status" value="1"/>
</dbReference>
<comment type="subcellular location">
    <subcellularLocation>
        <location evidence="1">Secreted</location>
    </subcellularLocation>
</comment>
<keyword evidence="4" id="KW-0175">Coiled coil</keyword>
<feature type="region of interest" description="Disordered" evidence="7">
    <location>
        <begin position="120"/>
        <end position="155"/>
    </location>
</feature>
<evidence type="ECO:0000256" key="1">
    <source>
        <dbReference type="ARBA" id="ARBA00004613"/>
    </source>
</evidence>
<evidence type="ECO:0000256" key="7">
    <source>
        <dbReference type="SAM" id="MobiDB-lite"/>
    </source>
</evidence>
<feature type="domain" description="Fibrinogen C-terminal" evidence="9">
    <location>
        <begin position="161"/>
        <end position="384"/>
    </location>
</feature>
<evidence type="ECO:0000256" key="6">
    <source>
        <dbReference type="ARBA" id="ARBA00023180"/>
    </source>
</evidence>
<feature type="compositionally biased region" description="Polar residues" evidence="7">
    <location>
        <begin position="146"/>
        <end position="155"/>
    </location>
</feature>
<keyword evidence="6" id="KW-0325">Glycoprotein</keyword>
<evidence type="ECO:0000313" key="10">
    <source>
        <dbReference type="EMBL" id="KAB7500051.1"/>
    </source>
</evidence>
<dbReference type="PANTHER" id="PTHR47221:SF6">
    <property type="entry name" value="FIBRINOGEN ALPHA CHAIN"/>
    <property type="match status" value="1"/>
</dbReference>
<comment type="caution">
    <text evidence="10">The sequence shown here is derived from an EMBL/GenBank/DDBJ whole genome shotgun (WGS) entry which is preliminary data.</text>
</comment>
<sequence length="402" mass="45835">MIIFTLISFSLFVFTSGGVISDNSATVSLTEEELTTAKEVARDLKTFLKKNLEGQKGIRKVLEELDPSLSGKIKLTKESSIEEVLLKHQMILHQEMKEMFSEIKRLVLGHKKTDYAVSQIQNDQAQNDNEKKDSTVETFDSRGNNKIDNNPTKESNSYIPTDVTFRPADCSELLVAGYTESGVYKIYPFKCHCTKPVKAFCDMETDGGGWTIFLSRANTSKPINFTRNWVEYKNGFGTVGKEYWLGNEALHLMTSTKNYILRMEAQDGFGREIWGEWNSFSVTSEDDKYRLLVTTHNAKSSAFDRFSYVHNNYFSTFDVDNDKWGKSCAETHKGGWWYNQCIHNNPTGVYGKESNEGITLNPWSKSDKAVRYAKMLQLKIRPKVCSDQISVIQLNKHNCPLN</sequence>
<keyword evidence="5" id="KW-1015">Disulfide bond</keyword>
<dbReference type="SMART" id="SM00186">
    <property type="entry name" value="FBG"/>
    <property type="match status" value="1"/>
</dbReference>
<dbReference type="InterPro" id="IPR037579">
    <property type="entry name" value="FIB_ANG-like"/>
</dbReference>
<dbReference type="PROSITE" id="PS51406">
    <property type="entry name" value="FIBRINOGEN_C_2"/>
    <property type="match status" value="1"/>
</dbReference>
<dbReference type="InterPro" id="IPR002181">
    <property type="entry name" value="Fibrinogen_a/b/g_C_dom"/>
</dbReference>
<keyword evidence="3 8" id="KW-0732">Signal</keyword>
<evidence type="ECO:0000256" key="3">
    <source>
        <dbReference type="ARBA" id="ARBA00022729"/>
    </source>
</evidence>
<protein>
    <submittedName>
        <fullName evidence="10">Techylectin-5B</fullName>
    </submittedName>
</protein>
<dbReference type="OrthoDB" id="6348679at2759"/>
<dbReference type="Proteomes" id="UP000326759">
    <property type="component" value="Unassembled WGS sequence"/>
</dbReference>
<dbReference type="InterPro" id="IPR014716">
    <property type="entry name" value="Fibrinogen_a/b/g_C_1"/>
</dbReference>
<reference evidence="10 11" key="1">
    <citation type="journal article" date="2019" name="PLoS Biol.">
        <title>Sex chromosomes control vertical transmission of feminizing Wolbachia symbionts in an isopod.</title>
        <authorList>
            <person name="Becking T."/>
            <person name="Chebbi M.A."/>
            <person name="Giraud I."/>
            <person name="Moumen B."/>
            <person name="Laverre T."/>
            <person name="Caubet Y."/>
            <person name="Peccoud J."/>
            <person name="Gilbert C."/>
            <person name="Cordaux R."/>
        </authorList>
    </citation>
    <scope>NUCLEOTIDE SEQUENCE [LARGE SCALE GENOMIC DNA]</scope>
    <source>
        <strain evidence="10">ANa2</strain>
        <tissue evidence="10">Whole body excluding digestive tract and cuticle</tissue>
    </source>
</reference>
<evidence type="ECO:0000313" key="11">
    <source>
        <dbReference type="Proteomes" id="UP000326759"/>
    </source>
</evidence>
<organism evidence="10 11">
    <name type="scientific">Armadillidium nasatum</name>
    <dbReference type="NCBI Taxonomy" id="96803"/>
    <lineage>
        <taxon>Eukaryota</taxon>
        <taxon>Metazoa</taxon>
        <taxon>Ecdysozoa</taxon>
        <taxon>Arthropoda</taxon>
        <taxon>Crustacea</taxon>
        <taxon>Multicrustacea</taxon>
        <taxon>Malacostraca</taxon>
        <taxon>Eumalacostraca</taxon>
        <taxon>Peracarida</taxon>
        <taxon>Isopoda</taxon>
        <taxon>Oniscidea</taxon>
        <taxon>Crinocheta</taxon>
        <taxon>Armadillidiidae</taxon>
        <taxon>Armadillidium</taxon>
    </lineage>
</organism>
<dbReference type="CDD" id="cd00087">
    <property type="entry name" value="FReD"/>
    <property type="match status" value="1"/>
</dbReference>
<dbReference type="SUPFAM" id="SSF56496">
    <property type="entry name" value="Fibrinogen C-terminal domain-like"/>
    <property type="match status" value="1"/>
</dbReference>
<evidence type="ECO:0000256" key="5">
    <source>
        <dbReference type="ARBA" id="ARBA00023157"/>
    </source>
</evidence>
<name>A0A5N5T0N8_9CRUS</name>
<evidence type="ECO:0000259" key="9">
    <source>
        <dbReference type="PROSITE" id="PS51406"/>
    </source>
</evidence>
<dbReference type="NCBIfam" id="NF040941">
    <property type="entry name" value="GGGWT_bact"/>
    <property type="match status" value="1"/>
</dbReference>
<evidence type="ECO:0000256" key="4">
    <source>
        <dbReference type="ARBA" id="ARBA00023054"/>
    </source>
</evidence>
<proteinExistence type="predicted"/>
<dbReference type="GO" id="GO:0005576">
    <property type="term" value="C:extracellular region"/>
    <property type="evidence" value="ECO:0007669"/>
    <property type="project" value="UniProtKB-SubCell"/>
</dbReference>
<evidence type="ECO:0000256" key="2">
    <source>
        <dbReference type="ARBA" id="ARBA00022525"/>
    </source>
</evidence>
<keyword evidence="2" id="KW-0964">Secreted</keyword>
<feature type="chain" id="PRO_5024271112" evidence="8">
    <location>
        <begin position="18"/>
        <end position="402"/>
    </location>
</feature>
<dbReference type="EMBL" id="SEYY01015468">
    <property type="protein sequence ID" value="KAB7500051.1"/>
    <property type="molecule type" value="Genomic_DNA"/>
</dbReference>
<feature type="compositionally biased region" description="Basic and acidic residues" evidence="7">
    <location>
        <begin position="128"/>
        <end position="145"/>
    </location>
</feature>
<dbReference type="AlphaFoldDB" id="A0A5N5T0N8"/>
<accession>A0A5N5T0N8</accession>
<gene>
    <name evidence="10" type="primary">TL5B_3</name>
    <name evidence="10" type="ORF">Anas_03585</name>
</gene>
<dbReference type="InterPro" id="IPR036056">
    <property type="entry name" value="Fibrinogen-like_C"/>
</dbReference>
<keyword evidence="11" id="KW-1185">Reference proteome</keyword>
<feature type="signal peptide" evidence="8">
    <location>
        <begin position="1"/>
        <end position="17"/>
    </location>
</feature>